<evidence type="ECO:0000313" key="2">
    <source>
        <dbReference type="EMBL" id="ABN49321.1"/>
    </source>
</evidence>
<protein>
    <submittedName>
        <fullName evidence="2">IP17853p</fullName>
    </submittedName>
</protein>
<dbReference type="AlphaFoldDB" id="A2VEL3"/>
<sequence>MASQRKALGNEIRARLSRPERTAPVKSIACAFSKSKPQQPNQNQYEVLLSRHRLCVRSAGSGQRCSPVARSRKCGNQRGLQILQCARWKVGK</sequence>
<proteinExistence type="evidence at transcript level"/>
<organism evidence="2">
    <name type="scientific">Drosophila melanogaster</name>
    <name type="common">Fruit fly</name>
    <dbReference type="NCBI Taxonomy" id="7227"/>
    <lineage>
        <taxon>Eukaryota</taxon>
        <taxon>Metazoa</taxon>
        <taxon>Ecdysozoa</taxon>
        <taxon>Arthropoda</taxon>
        <taxon>Hexapoda</taxon>
        <taxon>Insecta</taxon>
        <taxon>Pterygota</taxon>
        <taxon>Neoptera</taxon>
        <taxon>Endopterygota</taxon>
        <taxon>Diptera</taxon>
        <taxon>Brachycera</taxon>
        <taxon>Muscomorpha</taxon>
        <taxon>Ephydroidea</taxon>
        <taxon>Drosophilidae</taxon>
        <taxon>Drosophila</taxon>
        <taxon>Sophophora</taxon>
    </lineage>
</organism>
<evidence type="ECO:0000256" key="1">
    <source>
        <dbReference type="SAM" id="MobiDB-lite"/>
    </source>
</evidence>
<feature type="region of interest" description="Disordered" evidence="1">
    <location>
        <begin position="1"/>
        <end position="23"/>
    </location>
</feature>
<dbReference type="EMBL" id="BT030182">
    <property type="protein sequence ID" value="ABN49321.1"/>
    <property type="molecule type" value="mRNA"/>
</dbReference>
<name>A2VEL3_DROME</name>
<accession>A2VEL3</accession>
<feature type="compositionally biased region" description="Basic and acidic residues" evidence="1">
    <location>
        <begin position="12"/>
        <end position="23"/>
    </location>
</feature>
<reference evidence="2" key="1">
    <citation type="submission" date="2016-12" db="EMBL/GenBank/DDBJ databases">
        <authorList>
            <person name="Song W.-J."/>
            <person name="Kurnit D.M."/>
        </authorList>
    </citation>
    <scope>NUCLEOTIDE SEQUENCE</scope>
</reference>